<evidence type="ECO:0000256" key="2">
    <source>
        <dbReference type="SAM" id="SignalP"/>
    </source>
</evidence>
<name>A0A5J4X835_9EUKA</name>
<proteinExistence type="predicted"/>
<comment type="caution">
    <text evidence="3">The sequence shown here is derived from an EMBL/GenBank/DDBJ whole genome shotgun (WGS) entry which is preliminary data.</text>
</comment>
<reference evidence="3 4" key="1">
    <citation type="submission" date="2019-03" db="EMBL/GenBank/DDBJ databases">
        <title>Single cell metagenomics reveals metabolic interactions within the superorganism composed of flagellate Streblomastix strix and complex community of Bacteroidetes bacteria on its surface.</title>
        <authorList>
            <person name="Treitli S.C."/>
            <person name="Kolisko M."/>
            <person name="Husnik F."/>
            <person name="Keeling P."/>
            <person name="Hampl V."/>
        </authorList>
    </citation>
    <scope>NUCLEOTIDE SEQUENCE [LARGE SCALE GENOMIC DNA]</scope>
    <source>
        <strain evidence="3">ST1C</strain>
    </source>
</reference>
<evidence type="ECO:0000256" key="1">
    <source>
        <dbReference type="SAM" id="MobiDB-lite"/>
    </source>
</evidence>
<feature type="compositionally biased region" description="Basic and acidic residues" evidence="1">
    <location>
        <begin position="478"/>
        <end position="489"/>
    </location>
</feature>
<organism evidence="3 4">
    <name type="scientific">Streblomastix strix</name>
    <dbReference type="NCBI Taxonomy" id="222440"/>
    <lineage>
        <taxon>Eukaryota</taxon>
        <taxon>Metamonada</taxon>
        <taxon>Preaxostyla</taxon>
        <taxon>Oxymonadida</taxon>
        <taxon>Streblomastigidae</taxon>
        <taxon>Streblomastix</taxon>
    </lineage>
</organism>
<gene>
    <name evidence="3" type="ORF">EZS28_001048</name>
</gene>
<evidence type="ECO:0000313" key="3">
    <source>
        <dbReference type="EMBL" id="KAA6403420.1"/>
    </source>
</evidence>
<keyword evidence="2" id="KW-0732">Signal</keyword>
<evidence type="ECO:0000313" key="4">
    <source>
        <dbReference type="Proteomes" id="UP000324800"/>
    </source>
</evidence>
<feature type="compositionally biased region" description="Basic and acidic residues" evidence="1">
    <location>
        <begin position="510"/>
        <end position="527"/>
    </location>
</feature>
<feature type="compositionally biased region" description="Polar residues" evidence="1">
    <location>
        <begin position="494"/>
        <end position="509"/>
    </location>
</feature>
<dbReference type="EMBL" id="SNRW01000102">
    <property type="protein sequence ID" value="KAA6403420.1"/>
    <property type="molecule type" value="Genomic_DNA"/>
</dbReference>
<feature type="region of interest" description="Disordered" evidence="1">
    <location>
        <begin position="419"/>
        <end position="546"/>
    </location>
</feature>
<feature type="signal peptide" evidence="2">
    <location>
        <begin position="1"/>
        <end position="18"/>
    </location>
</feature>
<feature type="chain" id="PRO_5023930496" evidence="2">
    <location>
        <begin position="19"/>
        <end position="546"/>
    </location>
</feature>
<sequence>MLRFLLLIILGTGEIILCQVLELDNIPHKSLSRRPQQHSPSLILEETLAILRTISSKVPRGHKEKEPERKQPKLQQYAELIDVIERFHEILKPIIEEEKKKPKIILPTQYKEYSNKDRLAFFFNPPKKLSPNTNPQTQRPISLGRIMKLWANLPKGSYIPGLLNVSDGVAEFINIHRQIYQSIPEAIIGLIIFAAEQIISSETEIKTNSNQRTNQRESLLMEQMTMDTKTNLSTQSDPSTSLTKTIDAERMTAGRSYRPLSTEKRIPRSISQKHPLILHFTMQTDQMDSEETVAGRSYRQQPTKMNTQTIRQSIKLARKTITNKQMIIEPEDNKSIKNPTTKQNMNKKLNSKIMEILNQEKYDHPIQPIPNENQEIQTLHNPKSNLLQSLNPQNQAKQKGKLQYPKIGCKQITTKIPEAKQVNQSPYPISPQRVPKLEPTPNILSTSHPCRSREKRQMQPQLLMTSPQNPPNATRPVQDLRNRNKDPTPRIRQRQSSTPRLTSRNSWTDQGRKEERREGRNLENRETDNDDGEILDSNWRINKRDT</sequence>
<accession>A0A5J4X835</accession>
<protein>
    <submittedName>
        <fullName evidence="3">Uncharacterized protein</fullName>
    </submittedName>
</protein>
<feature type="compositionally biased region" description="Polar residues" evidence="1">
    <location>
        <begin position="458"/>
        <end position="467"/>
    </location>
</feature>
<dbReference type="AlphaFoldDB" id="A0A5J4X835"/>
<dbReference type="Proteomes" id="UP000324800">
    <property type="component" value="Unassembled WGS sequence"/>
</dbReference>